<dbReference type="AlphaFoldDB" id="A0A919UG06"/>
<feature type="domain" description="CN hydrolase" evidence="3">
    <location>
        <begin position="279"/>
        <end position="503"/>
    </location>
</feature>
<feature type="domain" description="CN hydrolase" evidence="3">
    <location>
        <begin position="1"/>
        <end position="254"/>
    </location>
</feature>
<feature type="compositionally biased region" description="Pro residues" evidence="2">
    <location>
        <begin position="281"/>
        <end position="290"/>
    </location>
</feature>
<reference evidence="4" key="1">
    <citation type="submission" date="2021-01" db="EMBL/GenBank/DDBJ databases">
        <title>Whole genome shotgun sequence of Dactylosporangium siamense NBRC 106093.</title>
        <authorList>
            <person name="Komaki H."/>
            <person name="Tamura T."/>
        </authorList>
    </citation>
    <scope>NUCLEOTIDE SEQUENCE</scope>
    <source>
        <strain evidence="4">NBRC 106093</strain>
    </source>
</reference>
<keyword evidence="1" id="KW-0378">Hydrolase</keyword>
<comment type="caution">
    <text evidence="4">The sequence shown here is derived from an EMBL/GenBank/DDBJ whole genome shotgun (WGS) entry which is preliminary data.</text>
</comment>
<dbReference type="InterPro" id="IPR003010">
    <property type="entry name" value="C-N_Hydrolase"/>
</dbReference>
<dbReference type="GO" id="GO:0016811">
    <property type="term" value="F:hydrolase activity, acting on carbon-nitrogen (but not peptide) bonds, in linear amides"/>
    <property type="evidence" value="ECO:0007669"/>
    <property type="project" value="TreeGrafter"/>
</dbReference>
<evidence type="ECO:0000256" key="2">
    <source>
        <dbReference type="SAM" id="MobiDB-lite"/>
    </source>
</evidence>
<dbReference type="RefSeq" id="WP_203852375.1">
    <property type="nucleotide sequence ID" value="NZ_BAAAVW010000014.1"/>
</dbReference>
<dbReference type="PANTHER" id="PTHR43674:SF2">
    <property type="entry name" value="BETA-UREIDOPROPIONASE"/>
    <property type="match status" value="1"/>
</dbReference>
<evidence type="ECO:0000313" key="5">
    <source>
        <dbReference type="Proteomes" id="UP000660611"/>
    </source>
</evidence>
<dbReference type="SUPFAM" id="SSF56317">
    <property type="entry name" value="Carbon-nitrogen hydrolase"/>
    <property type="match status" value="2"/>
</dbReference>
<organism evidence="4 5">
    <name type="scientific">Dactylosporangium siamense</name>
    <dbReference type="NCBI Taxonomy" id="685454"/>
    <lineage>
        <taxon>Bacteria</taxon>
        <taxon>Bacillati</taxon>
        <taxon>Actinomycetota</taxon>
        <taxon>Actinomycetes</taxon>
        <taxon>Micromonosporales</taxon>
        <taxon>Micromonosporaceae</taxon>
        <taxon>Dactylosporangium</taxon>
    </lineage>
</organism>
<evidence type="ECO:0000256" key="1">
    <source>
        <dbReference type="ARBA" id="ARBA00022801"/>
    </source>
</evidence>
<dbReference type="PANTHER" id="PTHR43674">
    <property type="entry name" value="NITRILASE C965.09-RELATED"/>
    <property type="match status" value="1"/>
</dbReference>
<feature type="region of interest" description="Disordered" evidence="2">
    <location>
        <begin position="259"/>
        <end position="292"/>
    </location>
</feature>
<dbReference type="Gene3D" id="3.60.110.10">
    <property type="entry name" value="Carbon-nitrogen hydrolase"/>
    <property type="match status" value="2"/>
</dbReference>
<dbReference type="Pfam" id="PF00795">
    <property type="entry name" value="CN_hydrolase"/>
    <property type="match status" value="2"/>
</dbReference>
<accession>A0A919UG06</accession>
<proteinExistence type="predicted"/>
<dbReference type="InterPro" id="IPR036526">
    <property type="entry name" value="C-N_Hydrolase_sf"/>
</dbReference>
<dbReference type="EMBL" id="BONQ01000138">
    <property type="protein sequence ID" value="GIG50741.1"/>
    <property type="molecule type" value="Genomic_DNA"/>
</dbReference>
<dbReference type="InterPro" id="IPR050345">
    <property type="entry name" value="Aliph_Amidase/BUP"/>
</dbReference>
<dbReference type="CDD" id="cd07197">
    <property type="entry name" value="nitrilase"/>
    <property type="match status" value="2"/>
</dbReference>
<protein>
    <recommendedName>
        <fullName evidence="3">CN hydrolase domain-containing protein</fullName>
    </recommendedName>
</protein>
<sequence length="531" mass="55931">MRVAAVQFAVGQDVSANLASCLRMIDQAAAERADLVVLPEFCNHLSWYDDRDHARRMACRLGDPFLTAIAARAAQHGCFVKINVTLAQDDGRTTGTNLLFGPDGALLGQSDKQTLMGSENDHLHRGSENGPVMATGFGTVGMYACMEGVAPEVARGLALRGAEVLLNSLNSFATDEASLHIPVRAAENRVWVVAANKVGPLLPADKLDVISAGLKVPPEWLHGAGESQIVAPDGTVVAKGPRTGEAVVVADIDPALARDKRRPDGTDRFTARRGSVYAPIGRPPQDPRPPQAAESLHAAVVRGHGGVPEALSAGARLLVLPELQDPSVVAALQELLRDTAAVAVTSVVEDGAHTGVVVSAAGVIGRQLQLHPVARLDGRVDRHGDGLETFDLPWGRLAVVVGDDAIYPEVFRLAAIAGADVVAVPFSPAEDWELALGLPERAAENRLNIVAATPLGTPAAFYALSPDFTLWTAWEGPFTGRISHPLVTEVPAGTAVATAVLAPAQSRNKLVSRGTDLLDGRPWQLVDALTR</sequence>
<dbReference type="Proteomes" id="UP000660611">
    <property type="component" value="Unassembled WGS sequence"/>
</dbReference>
<gene>
    <name evidence="4" type="ORF">Dsi01nite_087820</name>
</gene>
<name>A0A919UG06_9ACTN</name>
<feature type="compositionally biased region" description="Basic and acidic residues" evidence="2">
    <location>
        <begin position="259"/>
        <end position="270"/>
    </location>
</feature>
<evidence type="ECO:0000313" key="4">
    <source>
        <dbReference type="EMBL" id="GIG50741.1"/>
    </source>
</evidence>
<keyword evidence="5" id="KW-1185">Reference proteome</keyword>
<dbReference type="PROSITE" id="PS50263">
    <property type="entry name" value="CN_HYDROLASE"/>
    <property type="match status" value="2"/>
</dbReference>
<evidence type="ECO:0000259" key="3">
    <source>
        <dbReference type="PROSITE" id="PS50263"/>
    </source>
</evidence>